<evidence type="ECO:0000313" key="1">
    <source>
        <dbReference type="EMBL" id="BAC93311.1"/>
    </source>
</evidence>
<accession>Q7MP17</accession>
<sequence>MISTEFRVQRWNVRIDNPTVEQAFVFVAPLRTASSTSVTILSRSEIGISLPR</sequence>
<proteinExistence type="predicted"/>
<gene>
    <name evidence="1" type="ordered locus">VV0547</name>
</gene>
<name>Q7MP17_VIBVY</name>
<dbReference type="KEGG" id="vvy:VV0547"/>
<dbReference type="AlphaFoldDB" id="Q7MP17"/>
<evidence type="ECO:0000313" key="2">
    <source>
        <dbReference type="Proteomes" id="UP000002675"/>
    </source>
</evidence>
<dbReference type="EMBL" id="BA000037">
    <property type="protein sequence ID" value="BAC93311.1"/>
    <property type="molecule type" value="Genomic_DNA"/>
</dbReference>
<organism evidence="1 2">
    <name type="scientific">Vibrio vulnificus (strain YJ016)</name>
    <dbReference type="NCBI Taxonomy" id="196600"/>
    <lineage>
        <taxon>Bacteria</taxon>
        <taxon>Pseudomonadati</taxon>
        <taxon>Pseudomonadota</taxon>
        <taxon>Gammaproteobacteria</taxon>
        <taxon>Vibrionales</taxon>
        <taxon>Vibrionaceae</taxon>
        <taxon>Vibrio</taxon>
    </lineage>
</organism>
<dbReference type="HOGENOM" id="CLU_3086157_0_0_6"/>
<dbReference type="Proteomes" id="UP000002675">
    <property type="component" value="Chromosome I"/>
</dbReference>
<protein>
    <submittedName>
        <fullName evidence="1">Uncharacterized protein</fullName>
    </submittedName>
</protein>
<reference evidence="1 2" key="1">
    <citation type="journal article" date="2003" name="Genome Res.">
        <title>Comparative genome analysis of Vibrio vulnificus, a marine pathogen.</title>
        <authorList>
            <person name="Chen C.Y."/>
            <person name="Wu K.M."/>
            <person name="Chang Y.C."/>
            <person name="Chang C.H."/>
            <person name="Tsai H.C."/>
            <person name="Liao T.L."/>
            <person name="Liu Y.M."/>
            <person name="Chen H.J."/>
            <person name="Shen A.B."/>
            <person name="Li J.C."/>
            <person name="Su T.L."/>
            <person name="Shao C.P."/>
            <person name="Lee C.T."/>
            <person name="Hor L.I."/>
            <person name="Tsai S.F."/>
        </authorList>
    </citation>
    <scope>NUCLEOTIDE SEQUENCE [LARGE SCALE GENOMIC DNA]</scope>
    <source>
        <strain evidence="1 2">YJ016</strain>
    </source>
</reference>